<protein>
    <recommendedName>
        <fullName evidence="3">Glycosyl hydrolases family 43</fullName>
    </recommendedName>
</protein>
<dbReference type="STRING" id="1123062.SAMN02745775_101379"/>
<accession>A0A1I3XJ67</accession>
<evidence type="ECO:0000313" key="2">
    <source>
        <dbReference type="Proteomes" id="UP000199473"/>
    </source>
</evidence>
<dbReference type="Proteomes" id="UP000199473">
    <property type="component" value="Unassembled WGS sequence"/>
</dbReference>
<sequence length="312" mass="34447">MRRAPVPDRQRWRTLGHVHVAAGEVPGHATHASYPTPLRMPDGSLRVFFSPRDEKGRSGIWSLDLALWPDGFEKLAPPRGPWLEAGPAGAFDDAGASVGWVGWHPDGGLDCWFLGWSLGRSVPFRTAIGRARAAPGEDRLHRTSFAPALDRDATDPLSLGYPWLARDGDGLSIWYGTHQCPPRDGRAIDHPVRRAWSRDDGATWVRDARLALDHAYAGEWALSRPCILRDAAGWHAWYCRRLDAYALGYAHSADGSTWLRDDGAVAFTTPEAPWEQGCRTYPAVFDHGGHRYMLYNGVGYGRTGFGIAVLEG</sequence>
<dbReference type="Gene3D" id="2.115.10.20">
    <property type="entry name" value="Glycosyl hydrolase domain, family 43"/>
    <property type="match status" value="1"/>
</dbReference>
<reference evidence="1 2" key="1">
    <citation type="submission" date="2016-10" db="EMBL/GenBank/DDBJ databases">
        <authorList>
            <person name="de Groot N.N."/>
        </authorList>
    </citation>
    <scope>NUCLEOTIDE SEQUENCE [LARGE SCALE GENOMIC DNA]</scope>
    <source>
        <strain evidence="1 2">DSM 19981</strain>
    </source>
</reference>
<gene>
    <name evidence="1" type="ORF">SAMN02745775_101379</name>
</gene>
<evidence type="ECO:0000313" key="1">
    <source>
        <dbReference type="EMBL" id="SFK19647.1"/>
    </source>
</evidence>
<dbReference type="AlphaFoldDB" id="A0A1I3XJ67"/>
<organism evidence="1 2">
    <name type="scientific">Falsiroseomonas stagni DSM 19981</name>
    <dbReference type="NCBI Taxonomy" id="1123062"/>
    <lineage>
        <taxon>Bacteria</taxon>
        <taxon>Pseudomonadati</taxon>
        <taxon>Pseudomonadota</taxon>
        <taxon>Alphaproteobacteria</taxon>
        <taxon>Acetobacterales</taxon>
        <taxon>Roseomonadaceae</taxon>
        <taxon>Falsiroseomonas</taxon>
    </lineage>
</organism>
<dbReference type="EMBL" id="FOSQ01000001">
    <property type="protein sequence ID" value="SFK19647.1"/>
    <property type="molecule type" value="Genomic_DNA"/>
</dbReference>
<evidence type="ECO:0008006" key="3">
    <source>
        <dbReference type="Google" id="ProtNLM"/>
    </source>
</evidence>
<keyword evidence="2" id="KW-1185">Reference proteome</keyword>
<dbReference type="InterPro" id="IPR023296">
    <property type="entry name" value="Glyco_hydro_beta-prop_sf"/>
</dbReference>
<name>A0A1I3XJ67_9PROT</name>
<proteinExistence type="predicted"/>
<dbReference type="SUPFAM" id="SSF75005">
    <property type="entry name" value="Arabinanase/levansucrase/invertase"/>
    <property type="match status" value="1"/>
</dbReference>